<gene>
    <name evidence="1" type="ORF">NP493_1582g00029</name>
</gene>
<evidence type="ECO:0000313" key="2">
    <source>
        <dbReference type="Proteomes" id="UP001209878"/>
    </source>
</evidence>
<accession>A0AAD9NAG9</accession>
<comment type="caution">
    <text evidence="1">The sequence shown here is derived from an EMBL/GenBank/DDBJ whole genome shotgun (WGS) entry which is preliminary data.</text>
</comment>
<evidence type="ECO:0000313" key="1">
    <source>
        <dbReference type="EMBL" id="KAK2161438.1"/>
    </source>
</evidence>
<dbReference type="EMBL" id="JAODUO010001580">
    <property type="protein sequence ID" value="KAK2161438.1"/>
    <property type="molecule type" value="Genomic_DNA"/>
</dbReference>
<name>A0AAD9NAG9_RIDPI</name>
<organism evidence="1 2">
    <name type="scientific">Ridgeia piscesae</name>
    <name type="common">Tubeworm</name>
    <dbReference type="NCBI Taxonomy" id="27915"/>
    <lineage>
        <taxon>Eukaryota</taxon>
        <taxon>Metazoa</taxon>
        <taxon>Spiralia</taxon>
        <taxon>Lophotrochozoa</taxon>
        <taxon>Annelida</taxon>
        <taxon>Polychaeta</taxon>
        <taxon>Sedentaria</taxon>
        <taxon>Canalipalpata</taxon>
        <taxon>Sabellida</taxon>
        <taxon>Siboglinidae</taxon>
        <taxon>Ridgeia</taxon>
    </lineage>
</organism>
<reference evidence="1" key="1">
    <citation type="journal article" date="2023" name="Mol. Biol. Evol.">
        <title>Third-Generation Sequencing Reveals the Adaptive Role of the Epigenome in Three Deep-Sea Polychaetes.</title>
        <authorList>
            <person name="Perez M."/>
            <person name="Aroh O."/>
            <person name="Sun Y."/>
            <person name="Lan Y."/>
            <person name="Juniper S.K."/>
            <person name="Young C.R."/>
            <person name="Angers B."/>
            <person name="Qian P.Y."/>
        </authorList>
    </citation>
    <scope>NUCLEOTIDE SEQUENCE</scope>
    <source>
        <strain evidence="1">R07B-5</strain>
    </source>
</reference>
<keyword evidence="2" id="KW-1185">Reference proteome</keyword>
<proteinExistence type="predicted"/>
<dbReference type="Proteomes" id="UP001209878">
    <property type="component" value="Unassembled WGS sequence"/>
</dbReference>
<sequence>MLLCGESCILRHNCPRPASRGNSSTTKSNSSRCLSLPVRPATEVIGRRLKLPVLMQSRFLAQTCAHIKLRFGTLSKSQLRRTSFAYKHLIVGRFFGVGA</sequence>
<protein>
    <submittedName>
        <fullName evidence="1">Uncharacterized protein</fullName>
    </submittedName>
</protein>
<dbReference type="AlphaFoldDB" id="A0AAD9NAG9"/>